<feature type="compositionally biased region" description="Low complexity" evidence="24">
    <location>
        <begin position="327"/>
        <end position="345"/>
    </location>
</feature>
<dbReference type="STRING" id="7739.C3XUX1"/>
<dbReference type="Pfam" id="PF00008">
    <property type="entry name" value="EGF"/>
    <property type="match status" value="1"/>
</dbReference>
<keyword evidence="10" id="KW-0456">Lyase</keyword>
<feature type="disulfide bond" evidence="22">
    <location>
        <begin position="1096"/>
        <end position="1106"/>
    </location>
</feature>
<dbReference type="PROSITE" id="PS00010">
    <property type="entry name" value="ASX_HYDROXYL"/>
    <property type="match status" value="1"/>
</dbReference>
<feature type="disulfide bond" evidence="22">
    <location>
        <begin position="1296"/>
        <end position="1305"/>
    </location>
</feature>
<feature type="compositionally biased region" description="Polar residues" evidence="24">
    <location>
        <begin position="411"/>
        <end position="420"/>
    </location>
</feature>
<dbReference type="GO" id="GO:0003723">
    <property type="term" value="F:RNA binding"/>
    <property type="evidence" value="ECO:0007669"/>
    <property type="project" value="InterPro"/>
</dbReference>
<evidence type="ECO:0000256" key="2">
    <source>
        <dbReference type="ARBA" id="ARBA00010869"/>
    </source>
</evidence>
<dbReference type="FunFam" id="3.30.760.10:FF:000072">
    <property type="entry name" value="Uncharacterized protein"/>
    <property type="match status" value="1"/>
</dbReference>
<dbReference type="GO" id="GO:0070178">
    <property type="term" value="P:D-serine metabolic process"/>
    <property type="evidence" value="ECO:0007669"/>
    <property type="project" value="UniProtKB-ARBA"/>
</dbReference>
<evidence type="ECO:0000256" key="19">
    <source>
        <dbReference type="ARBA" id="ARBA00076108"/>
    </source>
</evidence>
<feature type="disulfide bond" evidence="23">
    <location>
        <begin position="1018"/>
        <end position="1082"/>
    </location>
</feature>
<dbReference type="InterPro" id="IPR016186">
    <property type="entry name" value="C-type_lectin-like/link_sf"/>
</dbReference>
<dbReference type="GO" id="GO:0030170">
    <property type="term" value="F:pyridoxal phosphate binding"/>
    <property type="evidence" value="ECO:0007669"/>
    <property type="project" value="UniProtKB-ARBA"/>
</dbReference>
<dbReference type="InterPro" id="IPR001040">
    <property type="entry name" value="TIF_eIF_4E"/>
</dbReference>
<dbReference type="GO" id="GO:0003941">
    <property type="term" value="F:L-serine ammonia-lyase activity"/>
    <property type="evidence" value="ECO:0007669"/>
    <property type="project" value="UniProtKB-EC"/>
</dbReference>
<feature type="compositionally biased region" description="Polar residues" evidence="24">
    <location>
        <begin position="678"/>
        <end position="691"/>
    </location>
</feature>
<dbReference type="SMART" id="SM00202">
    <property type="entry name" value="SR"/>
    <property type="match status" value="1"/>
</dbReference>
<feature type="domain" description="EGF-like" evidence="25">
    <location>
        <begin position="1162"/>
        <end position="1193"/>
    </location>
</feature>
<dbReference type="FunFam" id="3.40.50.1100:FF:000095">
    <property type="entry name" value="serine racemase isoform X2"/>
    <property type="match status" value="1"/>
</dbReference>
<keyword evidence="9" id="KW-0325">Glycoprotein</keyword>
<dbReference type="InParanoid" id="C3XUX1"/>
<dbReference type="InterPro" id="IPR000152">
    <property type="entry name" value="EGF-type_Asp/Asn_hydroxyl_site"/>
</dbReference>
<dbReference type="PANTHER" id="PTHR43050">
    <property type="entry name" value="SERINE / THREONINE RACEMASE FAMILY MEMBER"/>
    <property type="match status" value="1"/>
</dbReference>
<dbReference type="CDD" id="cd01562">
    <property type="entry name" value="Thr-dehyd"/>
    <property type="match status" value="1"/>
</dbReference>
<evidence type="ECO:0000256" key="1">
    <source>
        <dbReference type="ARBA" id="ARBA00001933"/>
    </source>
</evidence>
<feature type="disulfide bond" evidence="22">
    <location>
        <begin position="1113"/>
        <end position="1122"/>
    </location>
</feature>
<evidence type="ECO:0000256" key="5">
    <source>
        <dbReference type="ARBA" id="ARBA00022729"/>
    </source>
</evidence>
<feature type="compositionally biased region" description="Polar residues" evidence="24">
    <location>
        <begin position="446"/>
        <end position="460"/>
    </location>
</feature>
<feature type="compositionally biased region" description="Low complexity" evidence="24">
    <location>
        <begin position="461"/>
        <end position="476"/>
    </location>
</feature>
<evidence type="ECO:0000256" key="20">
    <source>
        <dbReference type="ARBA" id="ARBA00081060"/>
    </source>
</evidence>
<keyword evidence="6" id="KW-0677">Repeat</keyword>
<keyword evidence="4 22" id="KW-0245">EGF-like domain</keyword>
<feature type="compositionally biased region" description="Polar residues" evidence="24">
    <location>
        <begin position="114"/>
        <end position="129"/>
    </location>
</feature>
<feature type="domain" description="SRCR" evidence="26">
    <location>
        <begin position="991"/>
        <end position="1093"/>
    </location>
</feature>
<dbReference type="FunFam" id="3.10.250.10:FF:000001">
    <property type="entry name" value="Lysyl oxidase 4 isoform X1"/>
    <property type="match status" value="1"/>
</dbReference>
<comment type="catalytic activity">
    <reaction evidence="13">
        <text>D-serine = pyruvate + NH4(+)</text>
        <dbReference type="Rhea" id="RHEA:13977"/>
        <dbReference type="ChEBI" id="CHEBI:15361"/>
        <dbReference type="ChEBI" id="CHEBI:28938"/>
        <dbReference type="ChEBI" id="CHEBI:35247"/>
        <dbReference type="EC" id="4.3.1.18"/>
    </reaction>
</comment>
<dbReference type="GO" id="GO:0006563">
    <property type="term" value="P:L-serine metabolic process"/>
    <property type="evidence" value="ECO:0007669"/>
    <property type="project" value="UniProtKB-ARBA"/>
</dbReference>
<feature type="compositionally biased region" description="Basic and acidic residues" evidence="24">
    <location>
        <begin position="355"/>
        <end position="365"/>
    </location>
</feature>
<dbReference type="InterPro" id="IPR001190">
    <property type="entry name" value="SRCR"/>
</dbReference>
<dbReference type="Gene3D" id="3.40.50.1100">
    <property type="match status" value="2"/>
</dbReference>
<accession>C3XUX1</accession>
<evidence type="ECO:0000256" key="6">
    <source>
        <dbReference type="ARBA" id="ARBA00022737"/>
    </source>
</evidence>
<keyword evidence="7" id="KW-0663">Pyridoxal phosphate</keyword>
<dbReference type="Gene3D" id="3.10.100.10">
    <property type="entry name" value="Mannose-Binding Protein A, subunit A"/>
    <property type="match status" value="1"/>
</dbReference>
<feature type="compositionally biased region" description="Basic and acidic residues" evidence="24">
    <location>
        <begin position="130"/>
        <end position="170"/>
    </location>
</feature>
<dbReference type="InterPro" id="IPR036052">
    <property type="entry name" value="TrpB-like_PALP_sf"/>
</dbReference>
<feature type="compositionally biased region" description="Low complexity" evidence="24">
    <location>
        <begin position="505"/>
        <end position="515"/>
    </location>
</feature>
<dbReference type="PROSITE" id="PS50026">
    <property type="entry name" value="EGF_3"/>
    <property type="match status" value="5"/>
</dbReference>
<protein>
    <recommendedName>
        <fullName evidence="18">Serine racemase</fullName>
        <ecNumber evidence="3">4.3.1.17</ecNumber>
        <ecNumber evidence="16">4.3.1.18</ecNumber>
        <ecNumber evidence="17">5.1.1.18</ecNumber>
    </recommendedName>
    <alternativeName>
        <fullName evidence="19">D-serine ammonia-lyase</fullName>
    </alternativeName>
    <alternativeName>
        <fullName evidence="21">D-serine dehydratase</fullName>
    </alternativeName>
    <alternativeName>
        <fullName evidence="20">L-serine ammonia-lyase</fullName>
    </alternativeName>
    <alternativeName>
        <fullName evidence="11">L-serine dehydratase</fullName>
    </alternativeName>
</protein>
<feature type="compositionally biased region" description="Low complexity" evidence="24">
    <location>
        <begin position="658"/>
        <end position="669"/>
    </location>
</feature>
<comment type="caution">
    <text evidence="22">Lacks conserved residue(s) required for the propagation of feature annotation.</text>
</comment>
<feature type="compositionally biased region" description="Basic and acidic residues" evidence="24">
    <location>
        <begin position="99"/>
        <end position="112"/>
    </location>
</feature>
<dbReference type="GO" id="GO:0005509">
    <property type="term" value="F:calcium ion binding"/>
    <property type="evidence" value="ECO:0007669"/>
    <property type="project" value="InterPro"/>
</dbReference>
<evidence type="ECO:0000256" key="15">
    <source>
        <dbReference type="ARBA" id="ARBA00056426"/>
    </source>
</evidence>
<feature type="domain" description="EGF-like" evidence="25">
    <location>
        <begin position="1308"/>
        <end position="1344"/>
    </location>
</feature>
<dbReference type="Gene3D" id="3.30.760.10">
    <property type="entry name" value="RNA Cap, Translation Initiation Factor Eif4e"/>
    <property type="match status" value="1"/>
</dbReference>
<keyword evidence="5" id="KW-0732">Signal</keyword>
<dbReference type="EC" id="4.3.1.18" evidence="16"/>
<comment type="function">
    <text evidence="15">Catalyzes the synthesis of D-serine from L-serine. D-serine is a key coagonist with glutamate at NMDA receptors. Has dehydratase activity towards both L-serine and D-serine.</text>
</comment>
<dbReference type="SUPFAM" id="SSF55418">
    <property type="entry name" value="eIF4e-like"/>
    <property type="match status" value="1"/>
</dbReference>
<evidence type="ECO:0000256" key="14">
    <source>
        <dbReference type="ARBA" id="ARBA00051769"/>
    </source>
</evidence>
<evidence type="ECO:0000256" key="9">
    <source>
        <dbReference type="ARBA" id="ARBA00023180"/>
    </source>
</evidence>
<dbReference type="GO" id="GO:0003743">
    <property type="term" value="F:translation initiation factor activity"/>
    <property type="evidence" value="ECO:0007669"/>
    <property type="project" value="InterPro"/>
</dbReference>
<dbReference type="Pfam" id="PF12661">
    <property type="entry name" value="hEGF"/>
    <property type="match status" value="3"/>
</dbReference>
<dbReference type="Pfam" id="PF01652">
    <property type="entry name" value="IF4E"/>
    <property type="match status" value="1"/>
</dbReference>
<feature type="disulfide bond" evidence="22">
    <location>
        <begin position="1183"/>
        <end position="1192"/>
    </location>
</feature>
<evidence type="ECO:0000313" key="27">
    <source>
        <dbReference type="EMBL" id="EEN68196.1"/>
    </source>
</evidence>
<dbReference type="GO" id="GO:0030378">
    <property type="term" value="F:serine racemase activity"/>
    <property type="evidence" value="ECO:0007669"/>
    <property type="project" value="UniProtKB-EC"/>
</dbReference>
<feature type="region of interest" description="Disordered" evidence="24">
    <location>
        <begin position="1"/>
        <end position="778"/>
    </location>
</feature>
<feature type="disulfide bond" evidence="22">
    <location>
        <begin position="1277"/>
        <end position="1294"/>
    </location>
</feature>
<dbReference type="PROSITE" id="PS01187">
    <property type="entry name" value="EGF_CA"/>
    <property type="match status" value="1"/>
</dbReference>
<dbReference type="InterPro" id="IPR023398">
    <property type="entry name" value="TIF_eIF4e-like"/>
</dbReference>
<feature type="domain" description="EGF-like" evidence="25">
    <location>
        <begin position="1093"/>
        <end position="1123"/>
    </location>
</feature>
<proteinExistence type="inferred from homology"/>
<feature type="compositionally biased region" description="Polar residues" evidence="24">
    <location>
        <begin position="573"/>
        <end position="603"/>
    </location>
</feature>
<evidence type="ECO:0000256" key="17">
    <source>
        <dbReference type="ARBA" id="ARBA00066592"/>
    </source>
</evidence>
<evidence type="ECO:0000256" key="12">
    <source>
        <dbReference type="ARBA" id="ARBA00049406"/>
    </source>
</evidence>
<evidence type="ECO:0000256" key="4">
    <source>
        <dbReference type="ARBA" id="ARBA00022536"/>
    </source>
</evidence>
<dbReference type="SUPFAM" id="SSF56487">
    <property type="entry name" value="SRCR-like"/>
    <property type="match status" value="1"/>
</dbReference>
<feature type="compositionally biased region" description="Polar residues" evidence="24">
    <location>
        <begin position="7"/>
        <end position="17"/>
    </location>
</feature>
<dbReference type="InterPro" id="IPR013032">
    <property type="entry name" value="EGF-like_CS"/>
</dbReference>
<organism>
    <name type="scientific">Branchiostoma floridae</name>
    <name type="common">Florida lancelet</name>
    <name type="synonym">Amphioxus</name>
    <dbReference type="NCBI Taxonomy" id="7739"/>
    <lineage>
        <taxon>Eukaryota</taxon>
        <taxon>Metazoa</taxon>
        <taxon>Chordata</taxon>
        <taxon>Cephalochordata</taxon>
        <taxon>Leptocardii</taxon>
        <taxon>Amphioxiformes</taxon>
        <taxon>Branchiostomatidae</taxon>
        <taxon>Branchiostoma</taxon>
    </lineage>
</organism>
<dbReference type="GO" id="GO:0005524">
    <property type="term" value="F:ATP binding"/>
    <property type="evidence" value="ECO:0007669"/>
    <property type="project" value="UniProtKB-ARBA"/>
</dbReference>
<dbReference type="GO" id="GO:0008721">
    <property type="term" value="F:D-serine ammonia-lyase activity"/>
    <property type="evidence" value="ECO:0007669"/>
    <property type="project" value="UniProtKB-EC"/>
</dbReference>
<dbReference type="SUPFAM" id="SSF57196">
    <property type="entry name" value="EGF/Laminin"/>
    <property type="match status" value="4"/>
</dbReference>
<dbReference type="InterPro" id="IPR000742">
    <property type="entry name" value="EGF"/>
</dbReference>
<gene>
    <name evidence="27" type="ORF">BRAFLDRAFT_125377</name>
</gene>
<dbReference type="FunFam" id="3.40.50.1100:FF:000041">
    <property type="entry name" value="Threonine ammonia-lyase, variant"/>
    <property type="match status" value="1"/>
</dbReference>
<evidence type="ECO:0000256" key="23">
    <source>
        <dbReference type="PROSITE-ProRule" id="PRU00196"/>
    </source>
</evidence>
<reference evidence="27" key="1">
    <citation type="journal article" date="2008" name="Nature">
        <title>The amphioxus genome and the evolution of the chordate karyotype.</title>
        <authorList>
            <consortium name="US DOE Joint Genome Institute (JGI-PGF)"/>
            <person name="Putnam N.H."/>
            <person name="Butts T."/>
            <person name="Ferrier D.E.K."/>
            <person name="Furlong R.F."/>
            <person name="Hellsten U."/>
            <person name="Kawashima T."/>
            <person name="Robinson-Rechavi M."/>
            <person name="Shoguchi E."/>
            <person name="Terry A."/>
            <person name="Yu J.-K."/>
            <person name="Benito-Gutierrez E.L."/>
            <person name="Dubchak I."/>
            <person name="Garcia-Fernandez J."/>
            <person name="Gibson-Brown J.J."/>
            <person name="Grigoriev I.V."/>
            <person name="Horton A.C."/>
            <person name="de Jong P.J."/>
            <person name="Jurka J."/>
            <person name="Kapitonov V.V."/>
            <person name="Kohara Y."/>
            <person name="Kuroki Y."/>
            <person name="Lindquist E."/>
            <person name="Lucas S."/>
            <person name="Osoegawa K."/>
            <person name="Pennacchio L.A."/>
            <person name="Salamov A.A."/>
            <person name="Satou Y."/>
            <person name="Sauka-Spengler T."/>
            <person name="Schmutz J."/>
            <person name="Shin-I T."/>
            <person name="Toyoda A."/>
            <person name="Bronner-Fraser M."/>
            <person name="Fujiyama A."/>
            <person name="Holland L.Z."/>
            <person name="Holland P.W.H."/>
            <person name="Satoh N."/>
            <person name="Rokhsar D.S."/>
        </authorList>
    </citation>
    <scope>NUCLEOTIDE SEQUENCE [LARGE SCALE GENOMIC DNA]</scope>
    <source>
        <strain evidence="27">S238N-H82</strain>
        <tissue evidence="27">Testes</tissue>
    </source>
</reference>
<evidence type="ECO:0000256" key="3">
    <source>
        <dbReference type="ARBA" id="ARBA00012093"/>
    </source>
</evidence>
<name>C3XUX1_BRAFL</name>
<feature type="disulfide bond" evidence="22">
    <location>
        <begin position="1151"/>
        <end position="1160"/>
    </location>
</feature>
<dbReference type="EC" id="5.1.1.18" evidence="17"/>
<dbReference type="Gene3D" id="3.10.250.10">
    <property type="entry name" value="SRCR-like domain"/>
    <property type="match status" value="1"/>
</dbReference>
<dbReference type="Pfam" id="PF00530">
    <property type="entry name" value="SRCR"/>
    <property type="match status" value="1"/>
</dbReference>
<dbReference type="SMART" id="SM00179">
    <property type="entry name" value="EGF_CA"/>
    <property type="match status" value="4"/>
</dbReference>
<dbReference type="PROSITE" id="PS01186">
    <property type="entry name" value="EGF_2"/>
    <property type="match status" value="5"/>
</dbReference>
<dbReference type="eggNOG" id="KOG1251">
    <property type="taxonomic scope" value="Eukaryota"/>
</dbReference>
<feature type="domain" description="EGF-like" evidence="25">
    <location>
        <begin position="1125"/>
        <end position="1161"/>
    </location>
</feature>
<evidence type="ECO:0000256" key="10">
    <source>
        <dbReference type="ARBA" id="ARBA00023239"/>
    </source>
</evidence>
<dbReference type="PROSITE" id="PS00022">
    <property type="entry name" value="EGF_1"/>
    <property type="match status" value="4"/>
</dbReference>
<dbReference type="InterPro" id="IPR016187">
    <property type="entry name" value="CTDL_fold"/>
</dbReference>
<feature type="domain" description="EGF-like" evidence="25">
    <location>
        <begin position="1269"/>
        <end position="1306"/>
    </location>
</feature>
<feature type="compositionally biased region" description="Polar residues" evidence="24">
    <location>
        <begin position="225"/>
        <end position="236"/>
    </location>
</feature>
<feature type="compositionally biased region" description="Basic and acidic residues" evidence="24">
    <location>
        <begin position="72"/>
        <end position="88"/>
    </location>
</feature>
<dbReference type="GO" id="GO:0016020">
    <property type="term" value="C:membrane"/>
    <property type="evidence" value="ECO:0007669"/>
    <property type="project" value="InterPro"/>
</dbReference>
<dbReference type="InterPro" id="IPR018097">
    <property type="entry name" value="EGF_Ca-bd_CS"/>
</dbReference>
<feature type="compositionally biased region" description="Polar residues" evidence="24">
    <location>
        <begin position="761"/>
        <end position="778"/>
    </location>
</feature>
<dbReference type="PRINTS" id="PR00258">
    <property type="entry name" value="SPERACTRCPTR"/>
</dbReference>
<sequence length="1635" mass="181699">MAKGEESQPSSQRISSEPSKRPEVPKRPKWLSKLSKERKKPTKDSEPLSSSSKSTANSIDTKDTFVSYNRIELAKVDKKPGKSRDRTQKGSKVGNQSAGKDKKAEPGKRDVSSGRVQSHNVQKPWNSSTRLDKPGRRRSDSHTSTDSSRSGDKRVNRFRSDSDFRLEKTPRSQPKKSPSKESLTESKKSSKHRRETDSPSRRETQKFYTAKKKDDPYSKEENKNQEVSSKSPNTFDEQIDFNEKENTPDQPSKSWYEEEPQGLEELQYPMGDDRGPQKGKAHHWGDMPTDKHKQDNYRKPRKYIQEDSVEVRKNIRPGRGSRGRGGMVSSESQESISSRSSMHSQRSQRDHRKGHYDNRQRDNRQTSRQSSVESLDRYARAPGSKPNSRPPSRPQSRNGPPQDFYYDDNHSSWGSPSRPMSRNGPLQHYNMDNKKSRYRGPPSRPISRQGSMESVDSYCQPSSRPNSRPPSRNGPPQFWESNWKKGPPSRPLSRQGSIESLDSFGPSSRPSSRPNSRPPSRPPSRNGPPLPFAADLNWPRINYAESVGSSSRRSSEVDSDDDFTFPSGEFWSTFPQRTTAENWSTWDTVTDQLPTDPRNSNSLPKKLSSDLQRELARQTAKEHRPKIGRRDSIESWDGFPRRTSFQDDRMYLSQPEDSGSGSARSRSGQQGQGPFGHQNPNVGYSSASELSQEGDFKLNGPPSDTEIQLRNRLDDVLDGSLSSGSMSPIPESDVAEFPSPEPTTTKQKQGEKVKEKKRDSIVNSSNTEHKTTSVSTSVHHPLQHTWRFWYDRRENKSMRMKSDFTNYNENLLEISAVETVGIMPMWEDDANKQGGKWVITIRNDMDFVASLWLEMLLALIGDEMAFSDEICGAVVSKRKRGDRVAIWTRDKENVLANYAICKNILLVIAYARGVTSEKLLPFFETFAQKEKSSIEYLHHQDSLRTGQSYTTAAHLTAHAVLKLCLRGKEETESPSGHVIKKMSWQTTQSDLRLAGGKGPHEGRVEVSPWWNEPWGTVCDDSWDLHDAEVVCRQLGYSGAWEAPKHAYFGMGSGRIYLDEVMCNGDEQYLSDCPHNGWETHDCGHHEDAGVVCIVQCSTNCMNGGTCMNDVCRCSPGYTGSKCETEIDECSGSPCMNGARCRDEVNGFTCECEPGWNGARCEQTYCSSNPCMNGGTCENGRCLCVQGYQGHLCQLALNNGTCYWFSDDSQAHETASTTCADMGGHLMDVKEPNEQQWIGSHISDVSEWTSLRTKSHPNFVYNDGAPISTAMPRVPNMCHNGGQALTCFSDDTIFCSCQPGYTGLNCETDIDECASNPCLNGGTCLEHLGFFQCECPGPFTRDRCEGRRVVFKCENFQKPGSFKFRGACHALSRLVSANGTTPHRLQVVAGSTGNFACGLAMAAELFGVTAHVVMPNNSPECKRQTALSYGADLTLCEPTAQDIAQTVKQVQDVTGAVFISGGNNPDVISGHGTMGLELLRQVPNLDAVVMPVGTGGMLSGVSVAIKSICPEIRIYGAEPEVANDAAMSLSKGERCTFARFPQSIADGLNGNIGPVPWTYIQSYVDNIFTVSEDEIKNATRLVWEKMKLVVEPSGAVGVAAVLSDSFKAQAGGCRNVAVILSGGNVDLQVDKLSEFL</sequence>
<evidence type="ECO:0000256" key="22">
    <source>
        <dbReference type="PROSITE-ProRule" id="PRU00076"/>
    </source>
</evidence>
<comment type="cofactor">
    <cofactor evidence="1">
        <name>pyridoxal 5'-phosphate</name>
        <dbReference type="ChEBI" id="CHEBI:597326"/>
    </cofactor>
</comment>
<feature type="disulfide bond" evidence="22">
    <location>
        <begin position="1334"/>
        <end position="1343"/>
    </location>
</feature>
<dbReference type="SUPFAM" id="SSF53686">
    <property type="entry name" value="Tryptophan synthase beta subunit-like PLP-dependent enzymes"/>
    <property type="match status" value="1"/>
</dbReference>
<dbReference type="Pfam" id="PF00291">
    <property type="entry name" value="PALP"/>
    <property type="match status" value="1"/>
</dbReference>
<evidence type="ECO:0000256" key="13">
    <source>
        <dbReference type="ARBA" id="ARBA00050422"/>
    </source>
</evidence>
<dbReference type="SUPFAM" id="SSF56436">
    <property type="entry name" value="C-type lectin-like"/>
    <property type="match status" value="1"/>
</dbReference>
<comment type="similarity">
    <text evidence="2">Belongs to the serine/threonine dehydratase family.</text>
</comment>
<dbReference type="FunFam" id="2.10.25.10:FF:000472">
    <property type="entry name" value="Uncharacterized protein, isoform A"/>
    <property type="match status" value="2"/>
</dbReference>
<dbReference type="PANTHER" id="PTHR43050:SF1">
    <property type="entry name" value="SERINE RACEMASE"/>
    <property type="match status" value="1"/>
</dbReference>
<comment type="catalytic activity">
    <reaction evidence="12">
        <text>L-serine = pyruvate + NH4(+)</text>
        <dbReference type="Rhea" id="RHEA:19169"/>
        <dbReference type="ChEBI" id="CHEBI:15361"/>
        <dbReference type="ChEBI" id="CHEBI:28938"/>
        <dbReference type="ChEBI" id="CHEBI:33384"/>
        <dbReference type="EC" id="4.3.1.17"/>
    </reaction>
</comment>
<dbReference type="PROSITE" id="PS50287">
    <property type="entry name" value="SRCR_2"/>
    <property type="match status" value="1"/>
</dbReference>
<dbReference type="eggNOG" id="KOG1670">
    <property type="taxonomic scope" value="Eukaryota"/>
</dbReference>
<dbReference type="InterPro" id="IPR001881">
    <property type="entry name" value="EGF-like_Ca-bd_dom"/>
</dbReference>
<feature type="compositionally biased region" description="Basic and acidic residues" evidence="24">
    <location>
        <begin position="607"/>
        <end position="622"/>
    </location>
</feature>
<dbReference type="Gene3D" id="2.10.25.10">
    <property type="entry name" value="Laminin"/>
    <property type="match status" value="4"/>
</dbReference>
<dbReference type="InterPro" id="IPR036772">
    <property type="entry name" value="SRCR-like_dom_sf"/>
</dbReference>
<evidence type="ECO:0000256" key="7">
    <source>
        <dbReference type="ARBA" id="ARBA00022898"/>
    </source>
</evidence>
<keyword evidence="8 23" id="KW-1015">Disulfide bond</keyword>
<evidence type="ECO:0000256" key="21">
    <source>
        <dbReference type="ARBA" id="ARBA00081761"/>
    </source>
</evidence>
<feature type="compositionally biased region" description="Polar residues" evidence="24">
    <location>
        <begin position="55"/>
        <end position="67"/>
    </location>
</feature>
<evidence type="ECO:0000256" key="11">
    <source>
        <dbReference type="ARBA" id="ARBA00031418"/>
    </source>
</evidence>
<feature type="compositionally biased region" description="Basic and acidic residues" evidence="24">
    <location>
        <begin position="748"/>
        <end position="760"/>
    </location>
</feature>
<dbReference type="SMART" id="SM00181">
    <property type="entry name" value="EGF"/>
    <property type="match status" value="5"/>
</dbReference>
<feature type="disulfide bond" evidence="23">
    <location>
        <begin position="1062"/>
        <end position="1072"/>
    </location>
</feature>
<feature type="compositionally biased region" description="Basic and acidic residues" evidence="24">
    <location>
        <begin position="178"/>
        <end position="224"/>
    </location>
</feature>
<feature type="compositionally biased region" description="Basic and acidic residues" evidence="24">
    <location>
        <begin position="283"/>
        <end position="313"/>
    </location>
</feature>
<dbReference type="eggNOG" id="KOG1217">
    <property type="taxonomic scope" value="Eukaryota"/>
</dbReference>
<feature type="compositionally biased region" description="Low complexity" evidence="24">
    <location>
        <begin position="718"/>
        <end position="727"/>
    </location>
</feature>
<evidence type="ECO:0000259" key="26">
    <source>
        <dbReference type="PROSITE" id="PS50287"/>
    </source>
</evidence>
<dbReference type="CDD" id="cd00037">
    <property type="entry name" value="CLECT"/>
    <property type="match status" value="1"/>
</dbReference>
<dbReference type="InterPro" id="IPR001926">
    <property type="entry name" value="TrpB-like_PALP"/>
</dbReference>
<evidence type="ECO:0000256" key="8">
    <source>
        <dbReference type="ARBA" id="ARBA00023157"/>
    </source>
</evidence>
<dbReference type="CDD" id="cd00054">
    <property type="entry name" value="EGF_CA"/>
    <property type="match status" value="5"/>
</dbReference>
<feature type="compositionally biased region" description="Pro residues" evidence="24">
    <location>
        <begin position="516"/>
        <end position="531"/>
    </location>
</feature>
<dbReference type="EC" id="4.3.1.17" evidence="3"/>
<comment type="catalytic activity">
    <reaction evidence="14">
        <text>L-serine = D-serine</text>
        <dbReference type="Rhea" id="RHEA:10980"/>
        <dbReference type="ChEBI" id="CHEBI:33384"/>
        <dbReference type="ChEBI" id="CHEBI:35247"/>
        <dbReference type="EC" id="5.1.1.18"/>
    </reaction>
</comment>
<evidence type="ECO:0000256" key="16">
    <source>
        <dbReference type="ARBA" id="ARBA00066349"/>
    </source>
</evidence>
<dbReference type="EMBL" id="GG666467">
    <property type="protein sequence ID" value="EEN68196.1"/>
    <property type="molecule type" value="Genomic_DNA"/>
</dbReference>
<evidence type="ECO:0000259" key="25">
    <source>
        <dbReference type="PROSITE" id="PS50026"/>
    </source>
</evidence>
<feature type="disulfide bond" evidence="23">
    <location>
        <begin position="1031"/>
        <end position="1092"/>
    </location>
</feature>
<evidence type="ECO:0000256" key="24">
    <source>
        <dbReference type="SAM" id="MobiDB-lite"/>
    </source>
</evidence>
<evidence type="ECO:0000256" key="18">
    <source>
        <dbReference type="ARBA" id="ARBA00070760"/>
    </source>
</evidence>